<dbReference type="KEGG" id="vg:34567731"/>
<dbReference type="EMBL" id="KC977570">
    <property type="protein sequence ID" value="ATE82480.1"/>
    <property type="molecule type" value="Genomic_DNA"/>
</dbReference>
<reference evidence="2 3" key="1">
    <citation type="journal article" date="2013" name="Science">
        <title>Pandoraviruses: amoeba viruses with genomes up to 2.5 Mb reaching that of parasitic eukaryotes.</title>
        <authorList>
            <person name="Philippe N."/>
            <person name="Legendre M."/>
            <person name="Doutre G."/>
            <person name="Coute Y."/>
            <person name="Poirot O."/>
            <person name="Lescot M."/>
            <person name="Arslan D."/>
            <person name="Seltzer V."/>
            <person name="Bertaux L."/>
            <person name="Bruley C."/>
            <person name="Garin J."/>
            <person name="Claverie J.M."/>
            <person name="Abergel C."/>
        </authorList>
    </citation>
    <scope>NUCLEOTIDE SEQUENCE [LARGE SCALE GENOMIC DNA]</scope>
    <source>
        <strain evidence="2">Melbourne</strain>
    </source>
</reference>
<gene>
    <name evidence="2" type="ORF">pdul_cds_238</name>
</gene>
<evidence type="ECO:0000256" key="1">
    <source>
        <dbReference type="SAM" id="MobiDB-lite"/>
    </source>
</evidence>
<dbReference type="RefSeq" id="YP_009430189.1">
    <property type="nucleotide sequence ID" value="NC_021858.1"/>
</dbReference>
<protein>
    <recommendedName>
        <fullName evidence="4">Ankyrin repeat domain containing protein</fullName>
    </recommendedName>
</protein>
<dbReference type="PANTHER" id="PTHR46586">
    <property type="entry name" value="ANKYRIN REPEAT-CONTAINING PROTEIN"/>
    <property type="match status" value="1"/>
</dbReference>
<proteinExistence type="predicted"/>
<dbReference type="SUPFAM" id="SSF48403">
    <property type="entry name" value="Ankyrin repeat"/>
    <property type="match status" value="1"/>
</dbReference>
<evidence type="ECO:0000313" key="2">
    <source>
        <dbReference type="EMBL" id="ATE82480.1"/>
    </source>
</evidence>
<feature type="compositionally biased region" description="Basic residues" evidence="1">
    <location>
        <begin position="526"/>
        <end position="538"/>
    </location>
</feature>
<evidence type="ECO:0000313" key="3">
    <source>
        <dbReference type="Proteomes" id="UP000201566"/>
    </source>
</evidence>
<dbReference type="Gene3D" id="1.25.40.20">
    <property type="entry name" value="Ankyrin repeat-containing domain"/>
    <property type="match status" value="1"/>
</dbReference>
<dbReference type="InterPro" id="IPR036770">
    <property type="entry name" value="Ankyrin_rpt-contain_sf"/>
</dbReference>
<dbReference type="InterPro" id="IPR052050">
    <property type="entry name" value="SecEffector_AnkRepeat"/>
</dbReference>
<accession>A0A291ATZ0</accession>
<name>A0A291ATZ0_9VIRU</name>
<evidence type="ECO:0008006" key="4">
    <source>
        <dbReference type="Google" id="ProtNLM"/>
    </source>
</evidence>
<dbReference type="Proteomes" id="UP000201566">
    <property type="component" value="Segment"/>
</dbReference>
<dbReference type="GeneID" id="34567731"/>
<dbReference type="PANTHER" id="PTHR46586:SF3">
    <property type="entry name" value="ANKYRIN REPEAT-CONTAINING PROTEIN"/>
    <property type="match status" value="1"/>
</dbReference>
<feature type="region of interest" description="Disordered" evidence="1">
    <location>
        <begin position="516"/>
        <end position="550"/>
    </location>
</feature>
<organism evidence="2 3">
    <name type="scientific">Pandoravirus dulcis</name>
    <dbReference type="NCBI Taxonomy" id="1349409"/>
    <lineage>
        <taxon>Viruses</taxon>
        <taxon>Pandoravirus</taxon>
    </lineage>
</organism>
<sequence length="550" mass="58357">MDALGRCGLEDTPPEVRLHIVGFLDRARDMAAARIASGLFAGRSAVAMAIEEGAVYTGRLLEAGAPLAVVEQTILARSRPLGRGFIESAVRGGHLDVLRFVCILVEEETARQDFDPVIDDQDPGRPHVYDCDDDDVNGHIWSAIYTAACLGRVEALRYLTTRRILLRTTTHMICEDLVVVAARAGSVASVAYLHDRMFDADSPRACPCTGAVGRAAWTAPTPDVIRWMRLHGCAGGCERANDQDLALAITLGHTAMAQYILSEAFLAVDRDVLNGAMDMAASEGHIDTLRAVLDADTSLCVAPIVVGAARGGRLDVLSWICNVSGDEDDGDGDDKTQHANARRGKPSVAAVRAAALTATSNGQLAALAWIADRYAYAVDATLMRAAVGCGSVDAVRAVDALSPTPFDWPRFVVCAIGSGSVDVVRFFVEEKGVVLDPFFIADADIVSDEMLCYLSTVCTPDELQAAFDATLVDGRLCSTARADQMHGHILHLCVGLASATAFGPCACARCLSGRGPCPETAASARPAKRRRTTRRRRSAGAPPAPASPLS</sequence>